<sequence>MDEDGLVRVRLTVPAPVQDVFAVLADGWSYTGWVVGASHIRAVDSGWPQVGTRIHHSVGPWPLTVDDSTEVRAADPPYSLELDARLWPAGAAVVRLDLREVGPRTTEVVMGERAVGGPGRILPHAVQKLVLVPRNRESLVRLADMAVGRSRAAAPPRTGG</sequence>
<name>A0ABV8VGK9_9NOCA</name>
<proteinExistence type="predicted"/>
<dbReference type="EMBL" id="JBHSDL010000013">
    <property type="protein sequence ID" value="MFC4374487.1"/>
    <property type="molecule type" value="Genomic_DNA"/>
</dbReference>
<evidence type="ECO:0000313" key="1">
    <source>
        <dbReference type="EMBL" id="MFC4374487.1"/>
    </source>
</evidence>
<evidence type="ECO:0000313" key="2">
    <source>
        <dbReference type="Proteomes" id="UP001595844"/>
    </source>
</evidence>
<protein>
    <submittedName>
        <fullName evidence="1">SRPBCC family protein</fullName>
    </submittedName>
</protein>
<dbReference type="Proteomes" id="UP001595844">
    <property type="component" value="Unassembled WGS sequence"/>
</dbReference>
<reference evidence="2" key="1">
    <citation type="journal article" date="2019" name="Int. J. Syst. Evol. Microbiol.">
        <title>The Global Catalogue of Microorganisms (GCM) 10K type strain sequencing project: providing services to taxonomists for standard genome sequencing and annotation.</title>
        <authorList>
            <consortium name="The Broad Institute Genomics Platform"/>
            <consortium name="The Broad Institute Genome Sequencing Center for Infectious Disease"/>
            <person name="Wu L."/>
            <person name="Ma J."/>
        </authorList>
    </citation>
    <scope>NUCLEOTIDE SEQUENCE [LARGE SCALE GENOMIC DNA]</scope>
    <source>
        <strain evidence="2">IBRC-M 10490</strain>
    </source>
</reference>
<dbReference type="CDD" id="cd07812">
    <property type="entry name" value="SRPBCC"/>
    <property type="match status" value="1"/>
</dbReference>
<comment type="caution">
    <text evidence="1">The sequence shown here is derived from an EMBL/GenBank/DDBJ whole genome shotgun (WGS) entry which is preliminary data.</text>
</comment>
<dbReference type="RefSeq" id="WP_378559594.1">
    <property type="nucleotide sequence ID" value="NZ_JBHSDL010000013.1"/>
</dbReference>
<keyword evidence="2" id="KW-1185">Reference proteome</keyword>
<gene>
    <name evidence="1" type="ORF">ACFO5K_10270</name>
</gene>
<accession>A0ABV8VGK9</accession>
<dbReference type="SUPFAM" id="SSF55961">
    <property type="entry name" value="Bet v1-like"/>
    <property type="match status" value="1"/>
</dbReference>
<dbReference type="Gene3D" id="3.30.530.20">
    <property type="match status" value="1"/>
</dbReference>
<dbReference type="InterPro" id="IPR023393">
    <property type="entry name" value="START-like_dom_sf"/>
</dbReference>
<organism evidence="1 2">
    <name type="scientific">Nocardia halotolerans</name>
    <dbReference type="NCBI Taxonomy" id="1755878"/>
    <lineage>
        <taxon>Bacteria</taxon>
        <taxon>Bacillati</taxon>
        <taxon>Actinomycetota</taxon>
        <taxon>Actinomycetes</taxon>
        <taxon>Mycobacteriales</taxon>
        <taxon>Nocardiaceae</taxon>
        <taxon>Nocardia</taxon>
    </lineage>
</organism>